<evidence type="ECO:0000256" key="6">
    <source>
        <dbReference type="ARBA" id="ARBA00029801"/>
    </source>
</evidence>
<dbReference type="EMBL" id="CM004475">
    <property type="protein sequence ID" value="OCT78804.1"/>
    <property type="molecule type" value="Genomic_DNA"/>
</dbReference>
<dbReference type="GO" id="GO:0005829">
    <property type="term" value="C:cytosol"/>
    <property type="evidence" value="ECO:0007669"/>
    <property type="project" value="TreeGrafter"/>
</dbReference>
<evidence type="ECO:0000313" key="13">
    <source>
        <dbReference type="Proteomes" id="UP000694892"/>
    </source>
</evidence>
<dbReference type="InterPro" id="IPR028564">
    <property type="entry name" value="MT_TRM10-typ"/>
</dbReference>
<feature type="region of interest" description="Disordered" evidence="10">
    <location>
        <begin position="69"/>
        <end position="91"/>
    </location>
</feature>
<keyword evidence="5" id="KW-0949">S-adenosyl-L-methionine</keyword>
<dbReference type="GO" id="GO:0000049">
    <property type="term" value="F:tRNA binding"/>
    <property type="evidence" value="ECO:0007669"/>
    <property type="project" value="TreeGrafter"/>
</dbReference>
<keyword evidence="3" id="KW-0489">Methyltransferase</keyword>
<feature type="region of interest" description="Disordered" evidence="10">
    <location>
        <begin position="1"/>
        <end position="56"/>
    </location>
</feature>
<evidence type="ECO:0000256" key="7">
    <source>
        <dbReference type="ARBA" id="ARBA00032540"/>
    </source>
</evidence>
<dbReference type="CDD" id="cd18101">
    <property type="entry name" value="Trm10euk_A"/>
    <property type="match status" value="1"/>
</dbReference>
<dbReference type="PANTHER" id="PTHR13563">
    <property type="entry name" value="TRNA (GUANINE-9-) METHYLTRANSFERASE"/>
    <property type="match status" value="1"/>
</dbReference>
<evidence type="ECO:0000256" key="1">
    <source>
        <dbReference type="ARBA" id="ARBA00012797"/>
    </source>
</evidence>
<feature type="domain" description="SAM-dependent MTase TRM10-type" evidence="11">
    <location>
        <begin position="43"/>
        <end position="253"/>
    </location>
</feature>
<dbReference type="AlphaFoldDB" id="A0A974CSB0"/>
<feature type="region of interest" description="Disordered" evidence="10">
    <location>
        <begin position="256"/>
        <end position="285"/>
    </location>
</feature>
<accession>A0A974CSB0</accession>
<evidence type="ECO:0000256" key="8">
    <source>
        <dbReference type="ARBA" id="ARBA00045240"/>
    </source>
</evidence>
<proteinExistence type="predicted"/>
<evidence type="ECO:0000256" key="10">
    <source>
        <dbReference type="SAM" id="MobiDB-lite"/>
    </source>
</evidence>
<gene>
    <name evidence="12" type="ORF">XELAEV_18029894mg</name>
</gene>
<protein>
    <recommendedName>
        <fullName evidence="2">tRNA methyltransferase 10 homolog A</fullName>
        <ecNumber evidence="1">2.1.1.221</ecNumber>
    </recommendedName>
    <alternativeName>
        <fullName evidence="6">RNA (guanine-9-)-methyltransferase domain-containing protein 2</fullName>
    </alternativeName>
    <alternativeName>
        <fullName evidence="7">tRNA (guanine(9)-N(1))-methyltransferase TRMT10A</fullName>
    </alternativeName>
</protein>
<evidence type="ECO:0000256" key="5">
    <source>
        <dbReference type="ARBA" id="ARBA00022691"/>
    </source>
</evidence>
<name>A0A974CSB0_XENLA</name>
<dbReference type="EC" id="2.1.1.221" evidence="1"/>
<keyword evidence="4" id="KW-0808">Transferase</keyword>
<dbReference type="GO" id="GO:0005654">
    <property type="term" value="C:nucleoplasm"/>
    <property type="evidence" value="ECO:0007669"/>
    <property type="project" value="TreeGrafter"/>
</dbReference>
<reference evidence="13" key="1">
    <citation type="journal article" date="2016" name="Nature">
        <title>Genome evolution in the allotetraploid frog Xenopus laevis.</title>
        <authorList>
            <person name="Session A.M."/>
            <person name="Uno Y."/>
            <person name="Kwon T."/>
            <person name="Chapman J.A."/>
            <person name="Toyoda A."/>
            <person name="Takahashi S."/>
            <person name="Fukui A."/>
            <person name="Hikosaka A."/>
            <person name="Suzuki A."/>
            <person name="Kondo M."/>
            <person name="van Heeringen S.J."/>
            <person name="Quigley I."/>
            <person name="Heinz S."/>
            <person name="Ogino H."/>
            <person name="Ochi H."/>
            <person name="Hellsten U."/>
            <person name="Lyons J.B."/>
            <person name="Simakov O."/>
            <person name="Putnam N."/>
            <person name="Stites J."/>
            <person name="Kuroki Y."/>
            <person name="Tanaka T."/>
            <person name="Michiue T."/>
            <person name="Watanabe M."/>
            <person name="Bogdanovic O."/>
            <person name="Lister R."/>
            <person name="Georgiou G."/>
            <person name="Paranjpe S.S."/>
            <person name="van Kruijsbergen I."/>
            <person name="Shu S."/>
            <person name="Carlson J."/>
            <person name="Kinoshita T."/>
            <person name="Ohta Y."/>
            <person name="Mawaribuchi S."/>
            <person name="Jenkins J."/>
            <person name="Grimwood J."/>
            <person name="Schmutz J."/>
            <person name="Mitros T."/>
            <person name="Mozaffari S.V."/>
            <person name="Suzuki Y."/>
            <person name="Haramoto Y."/>
            <person name="Yamamoto T.S."/>
            <person name="Takagi C."/>
            <person name="Heald R."/>
            <person name="Miller K."/>
            <person name="Haudenschild C."/>
            <person name="Kitzman J."/>
            <person name="Nakayama T."/>
            <person name="Izutsu Y."/>
            <person name="Robert J."/>
            <person name="Fortriede J."/>
            <person name="Burns K."/>
            <person name="Lotay V."/>
            <person name="Karimi K."/>
            <person name="Yasuoka Y."/>
            <person name="Dichmann D.S."/>
            <person name="Flajnik M.F."/>
            <person name="Houston D.W."/>
            <person name="Shendure J."/>
            <person name="DuPasquier L."/>
            <person name="Vize P.D."/>
            <person name="Zorn A.M."/>
            <person name="Ito M."/>
            <person name="Marcotte E.M."/>
            <person name="Wallingford J.B."/>
            <person name="Ito Y."/>
            <person name="Asashima M."/>
            <person name="Ueno N."/>
            <person name="Matsuda Y."/>
            <person name="Veenstra G.J."/>
            <person name="Fujiyama A."/>
            <person name="Harland R.M."/>
            <person name="Taira M."/>
            <person name="Rokhsar D.S."/>
        </authorList>
    </citation>
    <scope>NUCLEOTIDE SEQUENCE [LARGE SCALE GENOMIC DNA]</scope>
    <source>
        <strain evidence="13">J</strain>
    </source>
</reference>
<evidence type="ECO:0000256" key="3">
    <source>
        <dbReference type="ARBA" id="ARBA00022603"/>
    </source>
</evidence>
<dbReference type="InterPro" id="IPR007356">
    <property type="entry name" value="tRNA_m1G_MeTrfase_euk"/>
</dbReference>
<evidence type="ECO:0000256" key="4">
    <source>
        <dbReference type="ARBA" id="ARBA00022679"/>
    </source>
</evidence>
<dbReference type="FunFam" id="3.40.1280.30:FF:000001">
    <property type="entry name" value="tRNA methyltransferase 10 homolog A"/>
    <property type="match status" value="1"/>
</dbReference>
<dbReference type="GO" id="GO:0002939">
    <property type="term" value="P:tRNA N1-guanine methylation"/>
    <property type="evidence" value="ECO:0007669"/>
    <property type="project" value="TreeGrafter"/>
</dbReference>
<sequence length="285" mass="32551">MSSEAVTEPNKCSVDPNSKEALASPHTGYNSKALPENSSSLRGDYKTPDATSKRQMKWILQREQWERRKRKLRRQAQAQHNSDGNSEKRFHHEVQPSAIRLVIDCSFDDLMALQLYLTSHGGQLKCNMDEYDKGWINWKDIHIKPEHYKDLMKKEDLVYLTSDSPEVLSELDETKAYIIGGLVDHNHHKGITYKKALELGISHAQLPLGNVVKINSRKVLAVNHVFEIILAFLEKKDWKEAFFCVLPQHKGAVPLTEADEPSECRLPEKEEEDDGEDSDSDSSIE</sequence>
<dbReference type="GO" id="GO:0052905">
    <property type="term" value="F:tRNA (guanosine(9)-N1)-methyltransferase activity"/>
    <property type="evidence" value="ECO:0007669"/>
    <property type="project" value="UniProtKB-EC"/>
</dbReference>
<dbReference type="PROSITE" id="PS51675">
    <property type="entry name" value="SAM_MT_TRM10"/>
    <property type="match status" value="1"/>
</dbReference>
<feature type="compositionally biased region" description="Acidic residues" evidence="10">
    <location>
        <begin position="269"/>
        <end position="285"/>
    </location>
</feature>
<comment type="function">
    <text evidence="8">S-adenosyl-L-methionine-dependent guanine N(1)-methyltransferase that catalyzes the formation of N(1)-methylguanine at position 9 (m1G9) in tRNAs. Probably not able to catalyze formation of N(1)-methyladenine at position 9 (m1A9) in tRNAs.</text>
</comment>
<evidence type="ECO:0000313" key="12">
    <source>
        <dbReference type="EMBL" id="OCT78804.1"/>
    </source>
</evidence>
<evidence type="ECO:0000256" key="9">
    <source>
        <dbReference type="ARBA" id="ARBA00048434"/>
    </source>
</evidence>
<dbReference type="InterPro" id="IPR038459">
    <property type="entry name" value="MT_TRM10-typ_sf"/>
</dbReference>
<evidence type="ECO:0000256" key="2">
    <source>
        <dbReference type="ARBA" id="ARBA00014673"/>
    </source>
</evidence>
<dbReference type="PANTHER" id="PTHR13563:SF13">
    <property type="entry name" value="TRNA METHYLTRANSFERASE 10 HOMOLOG A"/>
    <property type="match status" value="1"/>
</dbReference>
<organism evidence="12 13">
    <name type="scientific">Xenopus laevis</name>
    <name type="common">African clawed frog</name>
    <dbReference type="NCBI Taxonomy" id="8355"/>
    <lineage>
        <taxon>Eukaryota</taxon>
        <taxon>Metazoa</taxon>
        <taxon>Chordata</taxon>
        <taxon>Craniata</taxon>
        <taxon>Vertebrata</taxon>
        <taxon>Euteleostomi</taxon>
        <taxon>Amphibia</taxon>
        <taxon>Batrachia</taxon>
        <taxon>Anura</taxon>
        <taxon>Pipoidea</taxon>
        <taxon>Pipidae</taxon>
        <taxon>Xenopodinae</taxon>
        <taxon>Xenopus</taxon>
        <taxon>Xenopus</taxon>
    </lineage>
</organism>
<dbReference type="Proteomes" id="UP000694892">
    <property type="component" value="Chromosome 5S"/>
</dbReference>
<dbReference type="Gene3D" id="3.40.1280.30">
    <property type="match status" value="1"/>
</dbReference>
<evidence type="ECO:0000259" key="11">
    <source>
        <dbReference type="PROSITE" id="PS51675"/>
    </source>
</evidence>
<comment type="catalytic activity">
    <reaction evidence="9">
        <text>guanosine(9) in tRNA + S-adenosyl-L-methionine = N(1)-methylguanosine(9) in tRNA + S-adenosyl-L-homocysteine + H(+)</text>
        <dbReference type="Rhea" id="RHEA:43156"/>
        <dbReference type="Rhea" id="RHEA-COMP:10367"/>
        <dbReference type="Rhea" id="RHEA-COMP:10368"/>
        <dbReference type="ChEBI" id="CHEBI:15378"/>
        <dbReference type="ChEBI" id="CHEBI:57856"/>
        <dbReference type="ChEBI" id="CHEBI:59789"/>
        <dbReference type="ChEBI" id="CHEBI:73542"/>
        <dbReference type="ChEBI" id="CHEBI:74269"/>
        <dbReference type="EC" id="2.1.1.221"/>
    </reaction>
</comment>